<keyword evidence="1" id="KW-1133">Transmembrane helix</keyword>
<feature type="transmembrane region" description="Helical" evidence="1">
    <location>
        <begin position="20"/>
        <end position="39"/>
    </location>
</feature>
<dbReference type="Proteomes" id="UP000050863">
    <property type="component" value="Unassembled WGS sequence"/>
</dbReference>
<evidence type="ECO:0000313" key="2">
    <source>
        <dbReference type="EMBL" id="KRR06457.1"/>
    </source>
</evidence>
<dbReference type="EMBL" id="LLXZ01000113">
    <property type="protein sequence ID" value="KRR06457.1"/>
    <property type="molecule type" value="Genomic_DNA"/>
</dbReference>
<protein>
    <submittedName>
        <fullName evidence="2">Uncharacterized protein</fullName>
    </submittedName>
</protein>
<keyword evidence="3" id="KW-1185">Reference proteome</keyword>
<evidence type="ECO:0000256" key="1">
    <source>
        <dbReference type="SAM" id="Phobius"/>
    </source>
</evidence>
<sequence>MRLCKNFVRNQIFSQVTGIGLSRCCAWFAVAVFLGYLHLTDAERPLQRLDELTFALELSRAKLEFPRSELTVAKAPCGVASRSIQSLARIFTSS</sequence>
<keyword evidence="1" id="KW-0812">Transmembrane</keyword>
<proteinExistence type="predicted"/>
<dbReference type="AlphaFoldDB" id="A0A0R3LF28"/>
<keyword evidence="1" id="KW-0472">Membrane</keyword>
<organism evidence="2 3">
    <name type="scientific">Bradyrhizobium jicamae</name>
    <dbReference type="NCBI Taxonomy" id="280332"/>
    <lineage>
        <taxon>Bacteria</taxon>
        <taxon>Pseudomonadati</taxon>
        <taxon>Pseudomonadota</taxon>
        <taxon>Alphaproteobacteria</taxon>
        <taxon>Hyphomicrobiales</taxon>
        <taxon>Nitrobacteraceae</taxon>
        <taxon>Bradyrhizobium</taxon>
    </lineage>
</organism>
<name>A0A0R3LF28_9BRAD</name>
<comment type="caution">
    <text evidence="2">The sequence shown here is derived from an EMBL/GenBank/DDBJ whole genome shotgun (WGS) entry which is preliminary data.</text>
</comment>
<gene>
    <name evidence="2" type="ORF">CQ12_16645</name>
</gene>
<accession>A0A0R3LF28</accession>
<reference evidence="2 3" key="1">
    <citation type="submission" date="2014-03" db="EMBL/GenBank/DDBJ databases">
        <title>Bradyrhizobium valentinum sp. nov., isolated from effective nodules of Lupinus mariae-josephae, a lupine endemic of basic-lime soils in Eastern Spain.</title>
        <authorList>
            <person name="Duran D."/>
            <person name="Rey L."/>
            <person name="Navarro A."/>
            <person name="Busquets A."/>
            <person name="Imperial J."/>
            <person name="Ruiz-Argueso T."/>
        </authorList>
    </citation>
    <scope>NUCLEOTIDE SEQUENCE [LARGE SCALE GENOMIC DNA]</scope>
    <source>
        <strain evidence="2 3">PAC68</strain>
    </source>
</reference>
<evidence type="ECO:0000313" key="3">
    <source>
        <dbReference type="Proteomes" id="UP000050863"/>
    </source>
</evidence>